<proteinExistence type="predicted"/>
<gene>
    <name evidence="1" type="ORF">PDE_04852</name>
</gene>
<evidence type="ECO:0000313" key="2">
    <source>
        <dbReference type="Proteomes" id="UP000019376"/>
    </source>
</evidence>
<dbReference type="EMBL" id="KB644412">
    <property type="protein sequence ID" value="EPS29902.1"/>
    <property type="molecule type" value="Genomic_DNA"/>
</dbReference>
<organism evidence="1 2">
    <name type="scientific">Penicillium oxalicum (strain 114-2 / CGMCC 5302)</name>
    <name type="common">Penicillium decumbens</name>
    <dbReference type="NCBI Taxonomy" id="933388"/>
    <lineage>
        <taxon>Eukaryota</taxon>
        <taxon>Fungi</taxon>
        <taxon>Dikarya</taxon>
        <taxon>Ascomycota</taxon>
        <taxon>Pezizomycotina</taxon>
        <taxon>Eurotiomycetes</taxon>
        <taxon>Eurotiomycetidae</taxon>
        <taxon>Eurotiales</taxon>
        <taxon>Aspergillaceae</taxon>
        <taxon>Penicillium</taxon>
    </lineage>
</organism>
<accession>S8B5P7</accession>
<name>S8B5P7_PENO1</name>
<dbReference type="AlphaFoldDB" id="S8B5P7"/>
<sequence>MTPPNDPQRHHPPTWFLQLPLTLASPGKRTLLPTQALNPELATTVILHGQYLDQSPLPQESGLIDLVIGRSERPVPIAATVTLFLPRPQQMLTAGITAFSVHDGAINQSRAILEARLQIQRLSPLRPVIFAIILDTKTRFDEISSLHTPPPPKRTI</sequence>
<keyword evidence="2" id="KW-1185">Reference proteome</keyword>
<dbReference type="Proteomes" id="UP000019376">
    <property type="component" value="Unassembled WGS sequence"/>
</dbReference>
<reference evidence="1 2" key="1">
    <citation type="journal article" date="2013" name="PLoS ONE">
        <title>Genomic and secretomic analyses reveal unique features of the lignocellulolytic enzyme system of Penicillium decumbens.</title>
        <authorList>
            <person name="Liu G."/>
            <person name="Zhang L."/>
            <person name="Wei X."/>
            <person name="Zou G."/>
            <person name="Qin Y."/>
            <person name="Ma L."/>
            <person name="Li J."/>
            <person name="Zheng H."/>
            <person name="Wang S."/>
            <person name="Wang C."/>
            <person name="Xun L."/>
            <person name="Zhao G.-P."/>
            <person name="Zhou Z."/>
            <person name="Qu Y."/>
        </authorList>
    </citation>
    <scope>NUCLEOTIDE SEQUENCE [LARGE SCALE GENOMIC DNA]</scope>
    <source>
        <strain evidence="2">114-2 / CGMCC 5302</strain>
    </source>
</reference>
<protein>
    <submittedName>
        <fullName evidence="1">Uncharacterized protein</fullName>
    </submittedName>
</protein>
<evidence type="ECO:0000313" key="1">
    <source>
        <dbReference type="EMBL" id="EPS29902.1"/>
    </source>
</evidence>
<dbReference type="HOGENOM" id="CLU_1687257_0_0_1"/>